<dbReference type="RefSeq" id="WP_105022242.1">
    <property type="nucleotide sequence ID" value="NZ_MSCM01000002.1"/>
</dbReference>
<dbReference type="SUPFAM" id="SSF74653">
    <property type="entry name" value="TolA/TonB C-terminal domain"/>
    <property type="match status" value="1"/>
</dbReference>
<gene>
    <name evidence="3" type="ORF">BTO16_13755</name>
</gene>
<dbReference type="InterPro" id="IPR037682">
    <property type="entry name" value="TonB_C"/>
</dbReference>
<keyword evidence="1" id="KW-0812">Transmembrane</keyword>
<organism evidence="3 4">
    <name type="scientific">Polaribacter glomeratus</name>
    <dbReference type="NCBI Taxonomy" id="102"/>
    <lineage>
        <taxon>Bacteria</taxon>
        <taxon>Pseudomonadati</taxon>
        <taxon>Bacteroidota</taxon>
        <taxon>Flavobacteriia</taxon>
        <taxon>Flavobacteriales</taxon>
        <taxon>Flavobacteriaceae</taxon>
    </lineage>
</organism>
<keyword evidence="1" id="KW-1133">Transmembrane helix</keyword>
<dbReference type="EMBL" id="MSCM01000002">
    <property type="protein sequence ID" value="PQJ76923.1"/>
    <property type="molecule type" value="Genomic_DNA"/>
</dbReference>
<proteinExistence type="predicted"/>
<evidence type="ECO:0000259" key="2">
    <source>
        <dbReference type="Pfam" id="PF03544"/>
    </source>
</evidence>
<dbReference type="GO" id="GO:0055085">
    <property type="term" value="P:transmembrane transport"/>
    <property type="evidence" value="ECO:0007669"/>
    <property type="project" value="InterPro"/>
</dbReference>
<evidence type="ECO:0000313" key="4">
    <source>
        <dbReference type="Proteomes" id="UP000239068"/>
    </source>
</evidence>
<protein>
    <recommendedName>
        <fullName evidence="2">TonB C-terminal domain-containing protein</fullName>
    </recommendedName>
</protein>
<feature type="domain" description="TonB C-terminal" evidence="2">
    <location>
        <begin position="185"/>
        <end position="244"/>
    </location>
</feature>
<evidence type="ECO:0000256" key="1">
    <source>
        <dbReference type="SAM" id="Phobius"/>
    </source>
</evidence>
<dbReference type="AlphaFoldDB" id="A0A2S7WH29"/>
<feature type="transmembrane region" description="Helical" evidence="1">
    <location>
        <begin position="15"/>
        <end position="35"/>
    </location>
</feature>
<dbReference type="Gene3D" id="3.30.1150.10">
    <property type="match status" value="1"/>
</dbReference>
<dbReference type="Proteomes" id="UP000239068">
    <property type="component" value="Unassembled WGS sequence"/>
</dbReference>
<evidence type="ECO:0000313" key="3">
    <source>
        <dbReference type="EMBL" id="PQJ76923.1"/>
    </source>
</evidence>
<reference evidence="3 4" key="1">
    <citation type="submission" date="2016-12" db="EMBL/GenBank/DDBJ databases">
        <title>Trade-off between light-utilization and light-protection in marine flavobacteria.</title>
        <authorList>
            <person name="Kumagai Y."/>
            <person name="Yoshizawa S."/>
            <person name="Kogure K."/>
            <person name="Iwasaki W."/>
        </authorList>
    </citation>
    <scope>NUCLEOTIDE SEQUENCE [LARGE SCALE GENOMIC DNA]</scope>
    <source>
        <strain evidence="3 4">ATCC 43844</strain>
    </source>
</reference>
<keyword evidence="1" id="KW-0472">Membrane</keyword>
<keyword evidence="4" id="KW-1185">Reference proteome</keyword>
<sequence>MKNLKKLPTKQLEKFSNIFTQLVLVVVLFIVYLTLEHKTPQKKFAVVDFDPPEIVVLQPDQIIQFTRELKEEPKAELPKKDIFIPDEPIKKGNNDSTEAVINVAIKKVVQINPNDIIEAKEPREEIIETVPFINIEFAPVFKGCEGLSKEENKVCFDKKMKQFVQRNFNLQLASEIGLQPGKYKIQTQFIIDNQGNVVDIQIRAPHHKLKKETQQLIENLPKFTPGKQREKPVKVKYTLPISFQVD</sequence>
<accession>A0A2S7WH29</accession>
<dbReference type="Pfam" id="PF03544">
    <property type="entry name" value="TonB_C"/>
    <property type="match status" value="1"/>
</dbReference>
<comment type="caution">
    <text evidence="3">The sequence shown here is derived from an EMBL/GenBank/DDBJ whole genome shotgun (WGS) entry which is preliminary data.</text>
</comment>
<dbReference type="OrthoDB" id="1522859at2"/>
<name>A0A2S7WH29_9FLAO</name>